<dbReference type="InterPro" id="IPR009282">
    <property type="entry name" value="DUF937"/>
</dbReference>
<dbReference type="Pfam" id="PF06078">
    <property type="entry name" value="DUF937"/>
    <property type="match status" value="1"/>
</dbReference>
<comment type="caution">
    <text evidence="2">The sequence shown here is derived from an EMBL/GenBank/DDBJ whole genome shotgun (WGS) entry which is preliminary data.</text>
</comment>
<name>A0A366F7Y6_9HYPH</name>
<dbReference type="Proteomes" id="UP000253529">
    <property type="component" value="Unassembled WGS sequence"/>
</dbReference>
<keyword evidence="1" id="KW-0472">Membrane</keyword>
<dbReference type="EMBL" id="QNRK01000020">
    <property type="protein sequence ID" value="RBP09825.1"/>
    <property type="molecule type" value="Genomic_DNA"/>
</dbReference>
<evidence type="ECO:0000256" key="1">
    <source>
        <dbReference type="SAM" id="Phobius"/>
    </source>
</evidence>
<feature type="transmembrane region" description="Helical" evidence="1">
    <location>
        <begin position="235"/>
        <end position="260"/>
    </location>
</feature>
<dbReference type="AlphaFoldDB" id="A0A366F7Y6"/>
<dbReference type="OrthoDB" id="8441629at2"/>
<dbReference type="RefSeq" id="WP_113890578.1">
    <property type="nucleotide sequence ID" value="NZ_QNRK01000020.1"/>
</dbReference>
<accession>A0A366F7Y6</accession>
<protein>
    <submittedName>
        <fullName evidence="2">Uncharacterized protein DUF937</fullName>
    </submittedName>
</protein>
<proteinExistence type="predicted"/>
<evidence type="ECO:0000313" key="3">
    <source>
        <dbReference type="Proteomes" id="UP000253529"/>
    </source>
</evidence>
<reference evidence="2 3" key="1">
    <citation type="submission" date="2018-06" db="EMBL/GenBank/DDBJ databases">
        <title>Genomic Encyclopedia of Type Strains, Phase IV (KMG-IV): sequencing the most valuable type-strain genomes for metagenomic binning, comparative biology and taxonomic classification.</title>
        <authorList>
            <person name="Goeker M."/>
        </authorList>
    </citation>
    <scope>NUCLEOTIDE SEQUENCE [LARGE SCALE GENOMIC DNA]</scope>
    <source>
        <strain evidence="2 3">DSM 24875</strain>
    </source>
</reference>
<sequence>MAPDLVGLINQVLAPQLVGGLARATGISEAAAQKLVAAAVPLVLGAIGTTVAAPGGAQKMVDAVSNSDPDLLTGLSGALAGGDARAVGAGATLLGGMLGGSGLSSLVGALGHYSGVPQPAAQTAIGAAVQAAIGTLGQQDPSNWSDPAAIAALFASQKDAIAAALPGEIAKALAPTGLLAGLGAIGSGAVRTAGASASGAADAARSAAAAATRAAAAAQQAAEAAQRAAARSRGFPVWAVVLLTVIVVVIVLGAAGWVWMQTRTAPAPAKTGALAAPIQLVLQASPGQHV</sequence>
<keyword evidence="1" id="KW-1133">Transmembrane helix</keyword>
<keyword evidence="1" id="KW-0812">Transmembrane</keyword>
<organism evidence="2 3">
    <name type="scientific">Roseiarcus fermentans</name>
    <dbReference type="NCBI Taxonomy" id="1473586"/>
    <lineage>
        <taxon>Bacteria</taxon>
        <taxon>Pseudomonadati</taxon>
        <taxon>Pseudomonadota</taxon>
        <taxon>Alphaproteobacteria</taxon>
        <taxon>Hyphomicrobiales</taxon>
        <taxon>Roseiarcaceae</taxon>
        <taxon>Roseiarcus</taxon>
    </lineage>
</organism>
<evidence type="ECO:0000313" key="2">
    <source>
        <dbReference type="EMBL" id="RBP09825.1"/>
    </source>
</evidence>
<gene>
    <name evidence="2" type="ORF">DFR50_12025</name>
</gene>
<keyword evidence="3" id="KW-1185">Reference proteome</keyword>